<evidence type="ECO:0000313" key="1">
    <source>
        <dbReference type="EMBL" id="MFD1520478.1"/>
    </source>
</evidence>
<dbReference type="Proteomes" id="UP001597114">
    <property type="component" value="Unassembled WGS sequence"/>
</dbReference>
<protein>
    <submittedName>
        <fullName evidence="1">Uncharacterized protein</fullName>
    </submittedName>
</protein>
<accession>A0ABW4EY14</accession>
<comment type="caution">
    <text evidence="1">The sequence shown here is derived from an EMBL/GenBank/DDBJ whole genome shotgun (WGS) entry which is preliminary data.</text>
</comment>
<dbReference type="RefSeq" id="WP_344727128.1">
    <property type="nucleotide sequence ID" value="NZ_BAAAUS010000043.1"/>
</dbReference>
<name>A0ABW4EY14_9PSEU</name>
<evidence type="ECO:0000313" key="2">
    <source>
        <dbReference type="Proteomes" id="UP001597114"/>
    </source>
</evidence>
<gene>
    <name evidence="1" type="ORF">ACFSJD_23485</name>
</gene>
<keyword evidence="2" id="KW-1185">Reference proteome</keyword>
<organism evidence="1 2">
    <name type="scientific">Pseudonocardia yunnanensis</name>
    <dbReference type="NCBI Taxonomy" id="58107"/>
    <lineage>
        <taxon>Bacteria</taxon>
        <taxon>Bacillati</taxon>
        <taxon>Actinomycetota</taxon>
        <taxon>Actinomycetes</taxon>
        <taxon>Pseudonocardiales</taxon>
        <taxon>Pseudonocardiaceae</taxon>
        <taxon>Pseudonocardia</taxon>
    </lineage>
</organism>
<sequence>MIWLVWRRQRAALLTVAGLVAVVAVVLVAGRMAFLAHMRAHGVDATCFDVLSEACRRDAAAALGVDQPSGYGMFWGLGHFALLALPLWSGCSPGWGCSTARSTKGPTSSP</sequence>
<reference evidence="2" key="1">
    <citation type="journal article" date="2019" name="Int. J. Syst. Evol. Microbiol.">
        <title>The Global Catalogue of Microorganisms (GCM) 10K type strain sequencing project: providing services to taxonomists for standard genome sequencing and annotation.</title>
        <authorList>
            <consortium name="The Broad Institute Genomics Platform"/>
            <consortium name="The Broad Institute Genome Sequencing Center for Infectious Disease"/>
            <person name="Wu L."/>
            <person name="Ma J."/>
        </authorList>
    </citation>
    <scope>NUCLEOTIDE SEQUENCE [LARGE SCALE GENOMIC DNA]</scope>
    <source>
        <strain evidence="2">CCM 7043</strain>
    </source>
</reference>
<dbReference type="EMBL" id="JBHUCO010000024">
    <property type="protein sequence ID" value="MFD1520478.1"/>
    <property type="molecule type" value="Genomic_DNA"/>
</dbReference>
<proteinExistence type="predicted"/>